<evidence type="ECO:0000256" key="2">
    <source>
        <dbReference type="ARBA" id="ARBA00022729"/>
    </source>
</evidence>
<comment type="caution">
    <text evidence="5">The sequence shown here is derived from an EMBL/GenBank/DDBJ whole genome shotgun (WGS) entry which is preliminary data.</text>
</comment>
<dbReference type="PANTHER" id="PTHR35936">
    <property type="entry name" value="MEMBRANE-BOUND LYTIC MUREIN TRANSGLYCOSYLASE F"/>
    <property type="match status" value="1"/>
</dbReference>
<evidence type="ECO:0000256" key="3">
    <source>
        <dbReference type="SAM" id="SignalP"/>
    </source>
</evidence>
<accession>A0ABS5V6G2</accession>
<dbReference type="RefSeq" id="WP_214507602.1">
    <property type="nucleotide sequence ID" value="NZ_JAHEPS010000004.1"/>
</dbReference>
<keyword evidence="6" id="KW-1185">Reference proteome</keyword>
<feature type="signal peptide" evidence="3">
    <location>
        <begin position="1"/>
        <end position="23"/>
    </location>
</feature>
<name>A0ABS5V6G2_9GAMM</name>
<dbReference type="Proteomes" id="UP001195903">
    <property type="component" value="Unassembled WGS sequence"/>
</dbReference>
<gene>
    <name evidence="5" type="ORF">KJI95_12860</name>
</gene>
<dbReference type="PANTHER" id="PTHR35936:SF38">
    <property type="entry name" value="GLUTAMINE-BINDING PERIPLASMIC PROTEIN"/>
    <property type="match status" value="1"/>
</dbReference>
<dbReference type="Gene3D" id="3.40.190.10">
    <property type="entry name" value="Periplasmic binding protein-like II"/>
    <property type="match status" value="2"/>
</dbReference>
<organism evidence="5 6">
    <name type="scientific">Shewanella jiangmenensis</name>
    <dbReference type="NCBI Taxonomy" id="2837387"/>
    <lineage>
        <taxon>Bacteria</taxon>
        <taxon>Pseudomonadati</taxon>
        <taxon>Pseudomonadota</taxon>
        <taxon>Gammaproteobacteria</taxon>
        <taxon>Alteromonadales</taxon>
        <taxon>Shewanellaceae</taxon>
        <taxon>Shewanella</taxon>
    </lineage>
</organism>
<dbReference type="EMBL" id="JAHEPS010000004">
    <property type="protein sequence ID" value="MBT1445412.1"/>
    <property type="molecule type" value="Genomic_DNA"/>
</dbReference>
<feature type="domain" description="Solute-binding protein family 3/N-terminal" evidence="4">
    <location>
        <begin position="52"/>
        <end position="282"/>
    </location>
</feature>
<reference evidence="5 6" key="1">
    <citation type="submission" date="2021-05" db="EMBL/GenBank/DDBJ databases">
        <title>Shewanella sp. JM162201.</title>
        <authorList>
            <person name="Xu S."/>
            <person name="Li A."/>
        </authorList>
    </citation>
    <scope>NUCLEOTIDE SEQUENCE [LARGE SCALE GENOMIC DNA]</scope>
    <source>
        <strain evidence="5 6">JM162201</strain>
    </source>
</reference>
<dbReference type="Pfam" id="PF00497">
    <property type="entry name" value="SBP_bac_3"/>
    <property type="match status" value="1"/>
</dbReference>
<evidence type="ECO:0000259" key="4">
    <source>
        <dbReference type="Pfam" id="PF00497"/>
    </source>
</evidence>
<keyword evidence="2 3" id="KW-0732">Signal</keyword>
<evidence type="ECO:0000313" key="6">
    <source>
        <dbReference type="Proteomes" id="UP001195903"/>
    </source>
</evidence>
<evidence type="ECO:0000256" key="1">
    <source>
        <dbReference type="ARBA" id="ARBA00010333"/>
    </source>
</evidence>
<comment type="similarity">
    <text evidence="1">Belongs to the bacterial solute-binding protein 3 family.</text>
</comment>
<protein>
    <submittedName>
        <fullName evidence="5">Transporter substrate-binding domain-containing protein</fullName>
    </submittedName>
</protein>
<feature type="chain" id="PRO_5045600029" evidence="3">
    <location>
        <begin position="24"/>
        <end position="285"/>
    </location>
</feature>
<sequence>MKSLIGCLLLVLLQASLAVNAVATDMNSADAEIILAYRTTEKLPFIAQAPDNRGLFEDMFREAAHRAGLRLKIERMPKARILNALINGDVDFYPQFTFDDARNKYTFFAPNGLNVSYSAISRPGIGRLDSAEHFNGLTLLHGVGNPDYLDKLGFGSARTKRFEVAEMDLAKAIMMIQKGRADAYIYEAEPLEYALIKSGVTDVILHRELMSQAEPATLGFSRKSRLIALEPNPFYDGASPVSADNQPERLVAGSPLARLVGALDEMRRDGTIAALYRKYLGQEPQ</sequence>
<proteinExistence type="inferred from homology"/>
<dbReference type="InterPro" id="IPR001638">
    <property type="entry name" value="Solute-binding_3/MltF_N"/>
</dbReference>
<evidence type="ECO:0000313" key="5">
    <source>
        <dbReference type="EMBL" id="MBT1445412.1"/>
    </source>
</evidence>
<dbReference type="SUPFAM" id="SSF53850">
    <property type="entry name" value="Periplasmic binding protein-like II"/>
    <property type="match status" value="1"/>
</dbReference>